<evidence type="ECO:0000256" key="2">
    <source>
        <dbReference type="ARBA" id="ARBA00022741"/>
    </source>
</evidence>
<keyword evidence="3" id="KW-0611">Plant defense</keyword>
<dbReference type="Gene3D" id="1.10.8.430">
    <property type="entry name" value="Helical domain of apoptotic protease-activating factors"/>
    <property type="match status" value="1"/>
</dbReference>
<dbReference type="EMBL" id="OIVN01001292">
    <property type="protein sequence ID" value="SPC92253.1"/>
    <property type="molecule type" value="Genomic_DNA"/>
</dbReference>
<dbReference type="Gene3D" id="3.80.10.10">
    <property type="entry name" value="Ribonuclease Inhibitor"/>
    <property type="match status" value="1"/>
</dbReference>
<keyword evidence="2" id="KW-0547">Nucleotide-binding</keyword>
<dbReference type="InterPro" id="IPR036388">
    <property type="entry name" value="WH-like_DNA-bd_sf"/>
</dbReference>
<keyword evidence="4" id="KW-0175">Coiled coil</keyword>
<organism evidence="5">
    <name type="scientific">Fagus sylvatica</name>
    <name type="common">Beechnut</name>
    <dbReference type="NCBI Taxonomy" id="28930"/>
    <lineage>
        <taxon>Eukaryota</taxon>
        <taxon>Viridiplantae</taxon>
        <taxon>Streptophyta</taxon>
        <taxon>Embryophyta</taxon>
        <taxon>Tracheophyta</taxon>
        <taxon>Spermatophyta</taxon>
        <taxon>Magnoliopsida</taxon>
        <taxon>eudicotyledons</taxon>
        <taxon>Gunneridae</taxon>
        <taxon>Pentapetalae</taxon>
        <taxon>rosids</taxon>
        <taxon>fabids</taxon>
        <taxon>Fagales</taxon>
        <taxon>Fagaceae</taxon>
        <taxon>Fagus</taxon>
    </lineage>
</organism>
<keyword evidence="1" id="KW-0433">Leucine-rich repeat</keyword>
<dbReference type="AlphaFoldDB" id="A0A2N9FYF0"/>
<dbReference type="InterPro" id="IPR027417">
    <property type="entry name" value="P-loop_NTPase"/>
</dbReference>
<dbReference type="PRINTS" id="PR00364">
    <property type="entry name" value="DISEASERSIST"/>
</dbReference>
<dbReference type="GO" id="GO:0005524">
    <property type="term" value="F:ATP binding"/>
    <property type="evidence" value="ECO:0007669"/>
    <property type="project" value="UniProtKB-KW"/>
</dbReference>
<protein>
    <submittedName>
        <fullName evidence="5">Uncharacterized protein</fullName>
    </submittedName>
</protein>
<dbReference type="InterPro" id="IPR032675">
    <property type="entry name" value="LRR_dom_sf"/>
</dbReference>
<accession>A0A2N9FYF0</accession>
<dbReference type="SUPFAM" id="SSF52540">
    <property type="entry name" value="P-loop containing nucleoside triphosphate hydrolases"/>
    <property type="match status" value="1"/>
</dbReference>
<dbReference type="Gene3D" id="1.10.10.10">
    <property type="entry name" value="Winged helix-like DNA-binding domain superfamily/Winged helix DNA-binding domain"/>
    <property type="match status" value="1"/>
</dbReference>
<reference evidence="5" key="1">
    <citation type="submission" date="2018-02" db="EMBL/GenBank/DDBJ databases">
        <authorList>
            <person name="Cohen D.B."/>
            <person name="Kent A.D."/>
        </authorList>
    </citation>
    <scope>NUCLEOTIDE SEQUENCE</scope>
</reference>
<feature type="coiled-coil region" evidence="4">
    <location>
        <begin position="37"/>
        <end position="71"/>
    </location>
</feature>
<proteinExistence type="predicted"/>
<dbReference type="GO" id="GO:0043531">
    <property type="term" value="F:ADP binding"/>
    <property type="evidence" value="ECO:0007669"/>
    <property type="project" value="InterPro"/>
</dbReference>
<dbReference type="PANTHER" id="PTHR33463">
    <property type="entry name" value="NB-ARC DOMAIN-CONTAINING PROTEIN-RELATED"/>
    <property type="match status" value="1"/>
</dbReference>
<evidence type="ECO:0000313" key="5">
    <source>
        <dbReference type="EMBL" id="SPC92253.1"/>
    </source>
</evidence>
<evidence type="ECO:0000256" key="3">
    <source>
        <dbReference type="ARBA" id="ARBA00022821"/>
    </source>
</evidence>
<evidence type="ECO:0000256" key="1">
    <source>
        <dbReference type="ARBA" id="ARBA00022614"/>
    </source>
</evidence>
<dbReference type="PANTHER" id="PTHR33463:SF198">
    <property type="entry name" value="RPP4C3"/>
    <property type="match status" value="1"/>
</dbReference>
<dbReference type="SUPFAM" id="SSF52058">
    <property type="entry name" value="L domain-like"/>
    <property type="match status" value="1"/>
</dbReference>
<evidence type="ECO:0000256" key="4">
    <source>
        <dbReference type="SAM" id="Coils"/>
    </source>
</evidence>
<name>A0A2N9FYF0_FAGSY</name>
<dbReference type="GO" id="GO:0006952">
    <property type="term" value="P:defense response"/>
    <property type="evidence" value="ECO:0007669"/>
    <property type="project" value="UniProtKB-KW"/>
</dbReference>
<dbReference type="InterPro" id="IPR050905">
    <property type="entry name" value="Plant_NBS-LRR"/>
</dbReference>
<sequence length="610" mass="69512">MEFLTASFQVIFEKIIDFTIGVVGRQIRYPIDYKKNTDNLGTQVKEIEDARDDVERRVEVARRNVEQIEGKVRRWLTDVEEITAKVGKFFEDDGQAKMKCCNGQCPNLKARYKLSKRAYKLGLEVKEIMGKGNFSTVGYRVPIGGIGIEISTKGYEHFESRRSIFEGVMKALKDDNIRAIGVYGMGGTGKTMLVGEVATQAMKDKDMDAQEIFPVGVLLDNEATYLFRKIVGDLVETLDFQSIVVEVIEECGGLPIALTAVAHALKSEKAQNVWKDALRQLRMANPIDIEGMHEKVYPSIKLSYNVLSKEAQSLFLFCSTFQEDVDIPIEFLWRLLVGLDFFEDVFTMEEVRNKVYTLVGKLKACCLLLEGEESGTVKMHDVIRDVSIYIADKDKQMLTIRSSDNLKKLMNPKVLEDSILMALYDFDSSELPERLECPQVKLIILERQRDALQIPNTFFEGVKNLKVLVLSRVCLTKLPSSLLFLDNLQTLYLIDCELEDIAMIGELKNLNALSLSGSNIRQLPKEIEQLTDLKLLDLTNYEDFPKLKYLKIKENAELQYIISWTGVQRVAFPLLESISLKRMIKLEKICHGQLAEGSFGNLRKLKWVWL</sequence>
<gene>
    <name evidence="5" type="ORF">FSB_LOCUS20135</name>
</gene>
<dbReference type="InterPro" id="IPR042197">
    <property type="entry name" value="Apaf_helical"/>
</dbReference>